<proteinExistence type="predicted"/>
<dbReference type="Proteomes" id="UP001172102">
    <property type="component" value="Unassembled WGS sequence"/>
</dbReference>
<keyword evidence="3" id="KW-1185">Reference proteome</keyword>
<feature type="non-terminal residue" evidence="2">
    <location>
        <position position="72"/>
    </location>
</feature>
<evidence type="ECO:0000313" key="2">
    <source>
        <dbReference type="EMBL" id="KAK0726087.1"/>
    </source>
</evidence>
<reference evidence="2" key="1">
    <citation type="submission" date="2023-06" db="EMBL/GenBank/DDBJ databases">
        <title>Genome-scale phylogeny and comparative genomics of the fungal order Sordariales.</title>
        <authorList>
            <consortium name="Lawrence Berkeley National Laboratory"/>
            <person name="Hensen N."/>
            <person name="Bonometti L."/>
            <person name="Westerberg I."/>
            <person name="Brannstrom I.O."/>
            <person name="Guillou S."/>
            <person name="Cros-Aarteil S."/>
            <person name="Calhoun S."/>
            <person name="Haridas S."/>
            <person name="Kuo A."/>
            <person name="Mondo S."/>
            <person name="Pangilinan J."/>
            <person name="Riley R."/>
            <person name="Labutti K."/>
            <person name="Andreopoulos B."/>
            <person name="Lipzen A."/>
            <person name="Chen C."/>
            <person name="Yanf M."/>
            <person name="Daum C."/>
            <person name="Ng V."/>
            <person name="Clum A."/>
            <person name="Steindorff A."/>
            <person name="Ohm R."/>
            <person name="Martin F."/>
            <person name="Silar P."/>
            <person name="Natvig D."/>
            <person name="Lalanne C."/>
            <person name="Gautier V."/>
            <person name="Ament-Velasquez S.L."/>
            <person name="Kruys A."/>
            <person name="Hutchinson M.I."/>
            <person name="Powell A.J."/>
            <person name="Barry K."/>
            <person name="Miller A.N."/>
            <person name="Grigoriev I.V."/>
            <person name="Debuchy R."/>
            <person name="Gladieux P."/>
            <person name="Thoren M.H."/>
            <person name="Johannesson H."/>
        </authorList>
    </citation>
    <scope>NUCLEOTIDE SEQUENCE</scope>
    <source>
        <strain evidence="2">SMH4607-1</strain>
    </source>
</reference>
<dbReference type="EMBL" id="JAUKUA010000002">
    <property type="protein sequence ID" value="KAK0726087.1"/>
    <property type="molecule type" value="Genomic_DNA"/>
</dbReference>
<dbReference type="Pfam" id="PF06985">
    <property type="entry name" value="HET"/>
    <property type="match status" value="1"/>
</dbReference>
<sequence length="72" mass="8061">DLTPTFRDAILITRLLSIQYIWINAQCIIQDNKADWEHGVAKIASVFRCTYVTLTAASPNAKENGLELTNLP</sequence>
<accession>A0AA40B1R7</accession>
<evidence type="ECO:0000259" key="1">
    <source>
        <dbReference type="Pfam" id="PF06985"/>
    </source>
</evidence>
<dbReference type="PANTHER" id="PTHR33112:SF16">
    <property type="entry name" value="HETEROKARYON INCOMPATIBILITY DOMAIN-CONTAINING PROTEIN"/>
    <property type="match status" value="1"/>
</dbReference>
<protein>
    <recommendedName>
        <fullName evidence="1">Heterokaryon incompatibility domain-containing protein</fullName>
    </recommendedName>
</protein>
<gene>
    <name evidence="2" type="ORF">B0H67DRAFT_460547</name>
</gene>
<dbReference type="PANTHER" id="PTHR33112">
    <property type="entry name" value="DOMAIN PROTEIN, PUTATIVE-RELATED"/>
    <property type="match status" value="1"/>
</dbReference>
<feature type="domain" description="Heterokaryon incompatibility" evidence="1">
    <location>
        <begin position="2"/>
        <end position="68"/>
    </location>
</feature>
<dbReference type="AlphaFoldDB" id="A0AA40B1R7"/>
<evidence type="ECO:0000313" key="3">
    <source>
        <dbReference type="Proteomes" id="UP001172102"/>
    </source>
</evidence>
<name>A0AA40B1R7_9PEZI</name>
<feature type="non-terminal residue" evidence="2">
    <location>
        <position position="1"/>
    </location>
</feature>
<dbReference type="InterPro" id="IPR010730">
    <property type="entry name" value="HET"/>
</dbReference>
<comment type="caution">
    <text evidence="2">The sequence shown here is derived from an EMBL/GenBank/DDBJ whole genome shotgun (WGS) entry which is preliminary data.</text>
</comment>
<organism evidence="2 3">
    <name type="scientific">Lasiosphaeris hirsuta</name>
    <dbReference type="NCBI Taxonomy" id="260670"/>
    <lineage>
        <taxon>Eukaryota</taxon>
        <taxon>Fungi</taxon>
        <taxon>Dikarya</taxon>
        <taxon>Ascomycota</taxon>
        <taxon>Pezizomycotina</taxon>
        <taxon>Sordariomycetes</taxon>
        <taxon>Sordariomycetidae</taxon>
        <taxon>Sordariales</taxon>
        <taxon>Lasiosphaeriaceae</taxon>
        <taxon>Lasiosphaeris</taxon>
    </lineage>
</organism>